<dbReference type="GO" id="GO:0071978">
    <property type="term" value="P:bacterial-type flagellum-dependent swarming motility"/>
    <property type="evidence" value="ECO:0007669"/>
    <property type="project" value="InterPro"/>
</dbReference>
<comment type="caution">
    <text evidence="16">The sequence shown here is derived from an EMBL/GenBank/DDBJ whole genome shotgun (WGS) entry which is preliminary data.</text>
</comment>
<evidence type="ECO:0000256" key="13">
    <source>
        <dbReference type="SAM" id="Phobius"/>
    </source>
</evidence>
<feature type="transmembrane region" description="Helical" evidence="13">
    <location>
        <begin position="6"/>
        <end position="29"/>
    </location>
</feature>
<feature type="transmembrane region" description="Helical" evidence="13">
    <location>
        <begin position="198"/>
        <end position="221"/>
    </location>
</feature>
<keyword evidence="3" id="KW-0813">Transport</keyword>
<keyword evidence="6" id="KW-0997">Cell inner membrane</keyword>
<name>A0A9J6PDV1_9PROT</name>
<gene>
    <name evidence="16" type="primary">motA</name>
    <name evidence="16" type="ORF">NJQ99_10470</name>
</gene>
<comment type="subcellular location">
    <subcellularLocation>
        <location evidence="1">Cell inner membrane</location>
        <topology evidence="1">Multi-pass membrane protein</topology>
    </subcellularLocation>
</comment>
<dbReference type="Pfam" id="PF01618">
    <property type="entry name" value="MotA_ExbB"/>
    <property type="match status" value="1"/>
</dbReference>
<accession>A0A9J6PDV1</accession>
<keyword evidence="9" id="KW-0375">Hydrogen ion transport</keyword>
<dbReference type="AlphaFoldDB" id="A0A9J6PDV1"/>
<keyword evidence="4" id="KW-1003">Cell membrane</keyword>
<dbReference type="InterPro" id="IPR047055">
    <property type="entry name" value="MotA-like"/>
</dbReference>
<evidence type="ECO:0000256" key="8">
    <source>
        <dbReference type="ARBA" id="ARBA00022779"/>
    </source>
</evidence>
<evidence type="ECO:0000256" key="11">
    <source>
        <dbReference type="ARBA" id="ARBA00023065"/>
    </source>
</evidence>
<evidence type="ECO:0000256" key="3">
    <source>
        <dbReference type="ARBA" id="ARBA00022448"/>
    </source>
</evidence>
<keyword evidence="11" id="KW-0406">Ion transport</keyword>
<evidence type="ECO:0000256" key="7">
    <source>
        <dbReference type="ARBA" id="ARBA00022692"/>
    </source>
</evidence>
<dbReference type="Pfam" id="PF20560">
    <property type="entry name" value="MotA_N"/>
    <property type="match status" value="1"/>
</dbReference>
<keyword evidence="12 13" id="KW-0472">Membrane</keyword>
<dbReference type="NCBIfam" id="TIGR03818">
    <property type="entry name" value="MotA1"/>
    <property type="match status" value="1"/>
</dbReference>
<evidence type="ECO:0000256" key="5">
    <source>
        <dbReference type="ARBA" id="ARBA00022500"/>
    </source>
</evidence>
<comment type="similarity">
    <text evidence="2">Belongs to the MotA family.</text>
</comment>
<sequence length="292" mass="31410">MGGLIGIGLILGMVFGGYTLAGGKMAIILHSLPFEMMMIGGAATGAFVVSNDFGTIKHTLHDIVKAFKGAHWKHSDYVDVLCLLLSLLKVARTDPMALEAHIEQPQDSDLFKRYPRILADEMAVDLITDTLRAATMNYDDPHQVDDSLSGELDKRLVEAQHSAHALQNMADALPALGIVAAVLGVIKTMSSIDQPPEVLGQMIGGALVGTFLGVFLAYGFVGPLAARIKGINEEDHRFYTLISDVLVAHLHKHAPQSCVEVGRRNIPRKLRPTFNELEAALKGKPMNAGAAA</sequence>
<dbReference type="InterPro" id="IPR022522">
    <property type="entry name" value="Flagellar_motor_stator_MotA"/>
</dbReference>
<organism evidence="16 17">
    <name type="scientific">Futiania mangrovi</name>
    <dbReference type="NCBI Taxonomy" id="2959716"/>
    <lineage>
        <taxon>Bacteria</taxon>
        <taxon>Pseudomonadati</taxon>
        <taxon>Pseudomonadota</taxon>
        <taxon>Alphaproteobacteria</taxon>
        <taxon>Futianiales</taxon>
        <taxon>Futianiaceae</taxon>
        <taxon>Futiania</taxon>
    </lineage>
</organism>
<keyword evidence="8" id="KW-0283">Flagellar rotation</keyword>
<dbReference type="PANTHER" id="PTHR30433">
    <property type="entry name" value="CHEMOTAXIS PROTEIN MOTA"/>
    <property type="match status" value="1"/>
</dbReference>
<dbReference type="GO" id="GO:1902600">
    <property type="term" value="P:proton transmembrane transport"/>
    <property type="evidence" value="ECO:0007669"/>
    <property type="project" value="UniProtKB-KW"/>
</dbReference>
<reference evidence="16" key="1">
    <citation type="submission" date="2022-06" db="EMBL/GenBank/DDBJ databases">
        <title>Isolation and Genomics of Futiania mangrovii gen. nov., sp. nov., a Rare and Metabolically-versatile member in the Class Alphaproteobacteria.</title>
        <authorList>
            <person name="Liu L."/>
            <person name="Huang W.-C."/>
            <person name="Pan J."/>
            <person name="Li J."/>
            <person name="Huang Y."/>
            <person name="Du H."/>
            <person name="Liu Y."/>
            <person name="Li M."/>
        </authorList>
    </citation>
    <scope>NUCLEOTIDE SEQUENCE</scope>
    <source>
        <strain evidence="16">FT118</strain>
    </source>
</reference>
<dbReference type="InterPro" id="IPR002898">
    <property type="entry name" value="MotA_ExbB_proton_chnl"/>
</dbReference>
<dbReference type="InterPro" id="IPR000540">
    <property type="entry name" value="Flag_MotA_CS"/>
</dbReference>
<dbReference type="PROSITE" id="PS01307">
    <property type="entry name" value="MOTA"/>
    <property type="match status" value="1"/>
</dbReference>
<keyword evidence="16" id="KW-0282">Flagellum</keyword>
<dbReference type="RefSeq" id="WP_269332777.1">
    <property type="nucleotide sequence ID" value="NZ_JAMZFT010000002.1"/>
</dbReference>
<dbReference type="InterPro" id="IPR046786">
    <property type="entry name" value="MotA_N"/>
</dbReference>
<evidence type="ECO:0000313" key="17">
    <source>
        <dbReference type="Proteomes" id="UP001055804"/>
    </source>
</evidence>
<evidence type="ECO:0000256" key="6">
    <source>
        <dbReference type="ARBA" id="ARBA00022519"/>
    </source>
</evidence>
<dbReference type="GO" id="GO:0005886">
    <property type="term" value="C:plasma membrane"/>
    <property type="evidence" value="ECO:0007669"/>
    <property type="project" value="UniProtKB-SubCell"/>
</dbReference>
<dbReference type="GO" id="GO:0006935">
    <property type="term" value="P:chemotaxis"/>
    <property type="evidence" value="ECO:0007669"/>
    <property type="project" value="UniProtKB-KW"/>
</dbReference>
<feature type="transmembrane region" description="Helical" evidence="13">
    <location>
        <begin position="172"/>
        <end position="192"/>
    </location>
</feature>
<dbReference type="PANTHER" id="PTHR30433:SF4">
    <property type="entry name" value="MOTILITY PROTEIN A"/>
    <property type="match status" value="1"/>
</dbReference>
<keyword evidence="17" id="KW-1185">Reference proteome</keyword>
<dbReference type="EMBL" id="JAMZFT010000002">
    <property type="protein sequence ID" value="MCP1336833.1"/>
    <property type="molecule type" value="Genomic_DNA"/>
</dbReference>
<feature type="domain" description="MotA/TolQ/ExbB proton channel" evidence="14">
    <location>
        <begin position="130"/>
        <end position="233"/>
    </location>
</feature>
<evidence type="ECO:0000256" key="12">
    <source>
        <dbReference type="ARBA" id="ARBA00023136"/>
    </source>
</evidence>
<evidence type="ECO:0000256" key="4">
    <source>
        <dbReference type="ARBA" id="ARBA00022475"/>
    </source>
</evidence>
<evidence type="ECO:0000256" key="9">
    <source>
        <dbReference type="ARBA" id="ARBA00022781"/>
    </source>
</evidence>
<dbReference type="Proteomes" id="UP001055804">
    <property type="component" value="Unassembled WGS sequence"/>
</dbReference>
<feature type="domain" description="Motility protein A N-terminal" evidence="15">
    <location>
        <begin position="4"/>
        <end position="94"/>
    </location>
</feature>
<protein>
    <submittedName>
        <fullName evidence="16">Flagellar motor stator protein MotA</fullName>
    </submittedName>
</protein>
<evidence type="ECO:0000256" key="10">
    <source>
        <dbReference type="ARBA" id="ARBA00022989"/>
    </source>
</evidence>
<evidence type="ECO:0000259" key="14">
    <source>
        <dbReference type="Pfam" id="PF01618"/>
    </source>
</evidence>
<keyword evidence="16" id="KW-0969">Cilium</keyword>
<evidence type="ECO:0000256" key="1">
    <source>
        <dbReference type="ARBA" id="ARBA00004429"/>
    </source>
</evidence>
<proteinExistence type="inferred from homology"/>
<keyword evidence="10 13" id="KW-1133">Transmembrane helix</keyword>
<evidence type="ECO:0000256" key="2">
    <source>
        <dbReference type="ARBA" id="ARBA00008038"/>
    </source>
</evidence>
<keyword evidence="5" id="KW-0145">Chemotaxis</keyword>
<keyword evidence="16" id="KW-0966">Cell projection</keyword>
<evidence type="ECO:0000259" key="15">
    <source>
        <dbReference type="Pfam" id="PF20560"/>
    </source>
</evidence>
<keyword evidence="7 13" id="KW-0812">Transmembrane</keyword>
<evidence type="ECO:0000313" key="16">
    <source>
        <dbReference type="EMBL" id="MCP1336833.1"/>
    </source>
</evidence>